<dbReference type="EMBL" id="PQXI01000001">
    <property type="protein sequence ID" value="TGO31375.1"/>
    <property type="molecule type" value="Genomic_DNA"/>
</dbReference>
<organism evidence="1 2">
    <name type="scientific">Botrytis paeoniae</name>
    <dbReference type="NCBI Taxonomy" id="278948"/>
    <lineage>
        <taxon>Eukaryota</taxon>
        <taxon>Fungi</taxon>
        <taxon>Dikarya</taxon>
        <taxon>Ascomycota</taxon>
        <taxon>Pezizomycotina</taxon>
        <taxon>Leotiomycetes</taxon>
        <taxon>Helotiales</taxon>
        <taxon>Sclerotiniaceae</taxon>
        <taxon>Botrytis</taxon>
    </lineage>
</organism>
<proteinExistence type="predicted"/>
<dbReference type="AlphaFoldDB" id="A0A4Z1G371"/>
<evidence type="ECO:0000313" key="2">
    <source>
        <dbReference type="Proteomes" id="UP000297910"/>
    </source>
</evidence>
<dbReference type="Proteomes" id="UP000297910">
    <property type="component" value="Unassembled WGS sequence"/>
</dbReference>
<protein>
    <submittedName>
        <fullName evidence="1">Uncharacterized protein</fullName>
    </submittedName>
</protein>
<comment type="caution">
    <text evidence="1">The sequence shown here is derived from an EMBL/GenBank/DDBJ whole genome shotgun (WGS) entry which is preliminary data.</text>
</comment>
<gene>
    <name evidence="1" type="ORF">BPAE_0001g01330</name>
</gene>
<sequence length="133" mass="14935">MLVSPIFGTKCTPILHLGAMKGMEPIVNLLVDLSRSTTNSESRNSKLRTSRADGVLAMVKIRGLSEFINRIQICILMWLRAHQTVSSVATKSALPQNLMTLYRILGQAIKFSIYWLSTNRFDVLVCHNIQQDS</sequence>
<keyword evidence="2" id="KW-1185">Reference proteome</keyword>
<evidence type="ECO:0000313" key="1">
    <source>
        <dbReference type="EMBL" id="TGO31375.1"/>
    </source>
</evidence>
<name>A0A4Z1G371_9HELO</name>
<reference evidence="1 2" key="1">
    <citation type="submission" date="2017-12" db="EMBL/GenBank/DDBJ databases">
        <title>Comparative genomics of Botrytis spp.</title>
        <authorList>
            <person name="Valero-Jimenez C.A."/>
            <person name="Tapia P."/>
            <person name="Veloso J."/>
            <person name="Silva-Moreno E."/>
            <person name="Staats M."/>
            <person name="Valdes J.H."/>
            <person name="Van Kan J.A.L."/>
        </authorList>
    </citation>
    <scope>NUCLEOTIDE SEQUENCE [LARGE SCALE GENOMIC DNA]</scope>
    <source>
        <strain evidence="1 2">Bp0003</strain>
    </source>
</reference>
<accession>A0A4Z1G371</accession>